<dbReference type="InterPro" id="IPR025997">
    <property type="entry name" value="SBP_2_dom"/>
</dbReference>
<protein>
    <submittedName>
        <fullName evidence="7">Sugar-binding domain protein</fullName>
    </submittedName>
</protein>
<reference evidence="7 8" key="1">
    <citation type="submission" date="2016-02" db="EMBL/GenBank/DDBJ databases">
        <authorList>
            <person name="Wen L."/>
            <person name="He K."/>
            <person name="Yang H."/>
        </authorList>
    </citation>
    <scope>NUCLEOTIDE SEQUENCE [LARGE SCALE GENOMIC DNA]</scope>
    <source>
        <strain evidence="7 8">DSM 22607</strain>
    </source>
</reference>
<name>A0A136Q5J6_9FIRM</name>
<comment type="caution">
    <text evidence="7">The sequence shown here is derived from an EMBL/GenBank/DDBJ whole genome shotgun (WGS) entry which is preliminary data.</text>
</comment>
<evidence type="ECO:0000256" key="2">
    <source>
        <dbReference type="ARBA" id="ARBA00007639"/>
    </source>
</evidence>
<evidence type="ECO:0000256" key="4">
    <source>
        <dbReference type="SAM" id="MobiDB-lite"/>
    </source>
</evidence>
<dbReference type="PANTHER" id="PTHR46847:SF1">
    <property type="entry name" value="D-ALLOSE-BINDING PERIPLASMIC PROTEIN-RELATED"/>
    <property type="match status" value="1"/>
</dbReference>
<dbReference type="InterPro" id="IPR028082">
    <property type="entry name" value="Peripla_BP_I"/>
</dbReference>
<evidence type="ECO:0000313" key="7">
    <source>
        <dbReference type="EMBL" id="KXK65958.1"/>
    </source>
</evidence>
<proteinExistence type="inferred from homology"/>
<comment type="similarity">
    <text evidence="2">Belongs to the bacterial solute-binding protein 2 family.</text>
</comment>
<dbReference type="KEGG" id="cmiu:B1H56_06440"/>
<evidence type="ECO:0000256" key="1">
    <source>
        <dbReference type="ARBA" id="ARBA00004196"/>
    </source>
</evidence>
<comment type="subcellular location">
    <subcellularLocation>
        <location evidence="1">Cell envelope</location>
    </subcellularLocation>
</comment>
<dbReference type="GO" id="GO:0030313">
    <property type="term" value="C:cell envelope"/>
    <property type="evidence" value="ECO:0007669"/>
    <property type="project" value="UniProtKB-SubCell"/>
</dbReference>
<feature type="compositionally biased region" description="Low complexity" evidence="4">
    <location>
        <begin position="33"/>
        <end position="51"/>
    </location>
</feature>
<gene>
    <name evidence="7" type="ORF">HMPREF3293_01250</name>
</gene>
<dbReference type="OrthoDB" id="9800520at2"/>
<accession>A0A136Q5J6</accession>
<dbReference type="Proteomes" id="UP000070366">
    <property type="component" value="Unassembled WGS sequence"/>
</dbReference>
<keyword evidence="8" id="KW-1185">Reference proteome</keyword>
<feature type="domain" description="Periplasmic binding protein" evidence="6">
    <location>
        <begin position="100"/>
        <end position="358"/>
    </location>
</feature>
<evidence type="ECO:0000313" key="8">
    <source>
        <dbReference type="Proteomes" id="UP000070366"/>
    </source>
</evidence>
<dbReference type="GO" id="GO:0030246">
    <property type="term" value="F:carbohydrate binding"/>
    <property type="evidence" value="ECO:0007669"/>
    <property type="project" value="UniProtKB-ARBA"/>
</dbReference>
<sequence length="391" mass="41591">MKGKSKSRIMAAILACVLCVSVFTACAANTGTAEPPADAGTAAGAPEGTDAVESAPAGGNGTAEPAAELKRPEPISGTEVVNIADFSEYTKKEEGEPMTFALLLFSRGFEWMIGLQQEFEATCEQLGVTPIVLDAQGSDDTQLDQIQDMITQRVDAIILTPNSNDGLVAGVKMAQEAGIPLVTCESEVEGDIVPIHVGVDNYQMGQLAAEFIADKIGGKGKVLECRGALASLSSTARHDGFVETIANYPDIEVISKNTEWVSTEASSATQDVLTANPDLAAIYSHNDEMQTGIQSALREMGRLVPTGEEGHIVLVGIDGTPLGLERLREGVQDACVVQDPFDQGKYIANYAYDFLTGKDVPRKTLTQPYVVTQDYAALDVLWGNHEFEAVE</sequence>
<dbReference type="CDD" id="cd01536">
    <property type="entry name" value="PBP1_ABC_sugar_binding-like"/>
    <property type="match status" value="1"/>
</dbReference>
<keyword evidence="3 5" id="KW-0732">Signal</keyword>
<dbReference type="SUPFAM" id="SSF53822">
    <property type="entry name" value="Periplasmic binding protein-like I"/>
    <property type="match status" value="1"/>
</dbReference>
<dbReference type="Gene3D" id="3.40.50.2300">
    <property type="match status" value="2"/>
</dbReference>
<dbReference type="AlphaFoldDB" id="A0A136Q5J6"/>
<dbReference type="PROSITE" id="PS51257">
    <property type="entry name" value="PROKAR_LIPOPROTEIN"/>
    <property type="match status" value="1"/>
</dbReference>
<evidence type="ECO:0000259" key="6">
    <source>
        <dbReference type="Pfam" id="PF13407"/>
    </source>
</evidence>
<evidence type="ECO:0000256" key="5">
    <source>
        <dbReference type="SAM" id="SignalP"/>
    </source>
</evidence>
<feature type="region of interest" description="Disordered" evidence="4">
    <location>
        <begin position="33"/>
        <end position="74"/>
    </location>
</feature>
<dbReference type="EMBL" id="LSZW01000054">
    <property type="protein sequence ID" value="KXK65958.1"/>
    <property type="molecule type" value="Genomic_DNA"/>
</dbReference>
<feature type="chain" id="PRO_5007478631" evidence="5">
    <location>
        <begin position="28"/>
        <end position="391"/>
    </location>
</feature>
<dbReference type="Pfam" id="PF13407">
    <property type="entry name" value="Peripla_BP_4"/>
    <property type="match status" value="1"/>
</dbReference>
<dbReference type="RefSeq" id="WP_066517621.1">
    <property type="nucleotide sequence ID" value="NZ_CABMOF010000001.1"/>
</dbReference>
<organism evidence="7 8">
    <name type="scientific">Christensenella minuta</name>
    <dbReference type="NCBI Taxonomy" id="626937"/>
    <lineage>
        <taxon>Bacteria</taxon>
        <taxon>Bacillati</taxon>
        <taxon>Bacillota</taxon>
        <taxon>Clostridia</taxon>
        <taxon>Christensenellales</taxon>
        <taxon>Christensenellaceae</taxon>
        <taxon>Christensenella</taxon>
    </lineage>
</organism>
<dbReference type="PANTHER" id="PTHR46847">
    <property type="entry name" value="D-ALLOSE-BINDING PERIPLASMIC PROTEIN-RELATED"/>
    <property type="match status" value="1"/>
</dbReference>
<evidence type="ECO:0000256" key="3">
    <source>
        <dbReference type="ARBA" id="ARBA00022729"/>
    </source>
</evidence>
<feature type="signal peptide" evidence="5">
    <location>
        <begin position="1"/>
        <end position="27"/>
    </location>
</feature>
<dbReference type="STRING" id="626937.HMPREF3293_01250"/>